<dbReference type="AlphaFoldDB" id="A0A7Y9S0J5"/>
<reference evidence="1 2" key="1">
    <citation type="submission" date="2020-07" db="EMBL/GenBank/DDBJ databases">
        <title>Sequencing the genomes of 1000 actinobacteria strains.</title>
        <authorList>
            <person name="Klenk H.-P."/>
        </authorList>
    </citation>
    <scope>NUCLEOTIDE SEQUENCE [LARGE SCALE GENOMIC DNA]</scope>
    <source>
        <strain evidence="1 2">DSM 23819</strain>
    </source>
</reference>
<comment type="caution">
    <text evidence="1">The sequence shown here is derived from an EMBL/GenBank/DDBJ whole genome shotgun (WGS) entry which is preliminary data.</text>
</comment>
<organism evidence="1 2">
    <name type="scientific">Nocardioides daedukensis</name>
    <dbReference type="NCBI Taxonomy" id="634462"/>
    <lineage>
        <taxon>Bacteria</taxon>
        <taxon>Bacillati</taxon>
        <taxon>Actinomycetota</taxon>
        <taxon>Actinomycetes</taxon>
        <taxon>Propionibacteriales</taxon>
        <taxon>Nocardioidaceae</taxon>
        <taxon>Nocardioides</taxon>
    </lineage>
</organism>
<name>A0A7Y9S0J5_9ACTN</name>
<dbReference type="InterPro" id="IPR016630">
    <property type="entry name" value="UCP015278"/>
</dbReference>
<dbReference type="Pfam" id="PF10004">
    <property type="entry name" value="DUF2247"/>
    <property type="match status" value="1"/>
</dbReference>
<accession>A0A7Y9S0J5</accession>
<evidence type="ECO:0000313" key="1">
    <source>
        <dbReference type="EMBL" id="NYG58744.1"/>
    </source>
</evidence>
<protein>
    <recommendedName>
        <fullName evidence="3">DUF2247 family protein</fullName>
    </recommendedName>
</protein>
<dbReference type="RefSeq" id="WP_179501877.1">
    <property type="nucleotide sequence ID" value="NZ_JACCAA010000001.1"/>
</dbReference>
<dbReference type="PIRSF" id="PIRSF015278">
    <property type="entry name" value="UCP015278"/>
    <property type="match status" value="1"/>
</dbReference>
<dbReference type="Proteomes" id="UP000540656">
    <property type="component" value="Unassembled WGS sequence"/>
</dbReference>
<evidence type="ECO:0008006" key="3">
    <source>
        <dbReference type="Google" id="ProtNLM"/>
    </source>
</evidence>
<proteinExistence type="predicted"/>
<dbReference type="EMBL" id="JACCAA010000001">
    <property type="protein sequence ID" value="NYG58744.1"/>
    <property type="molecule type" value="Genomic_DNA"/>
</dbReference>
<evidence type="ECO:0000313" key="2">
    <source>
        <dbReference type="Proteomes" id="UP000540656"/>
    </source>
</evidence>
<keyword evidence="2" id="KW-1185">Reference proteome</keyword>
<gene>
    <name evidence="1" type="ORF">BJ980_001667</name>
</gene>
<sequence length="175" mass="19677">MSEDLVKFVLPAEFVLSRAAPTPHDLVYGYQRGWLDDEGAVRVAEAALSMGMNLPDAVEELALLLRDDRYRVAELIRAAAEELSASSAALPSENPPRLWLYLALDWVYEHRADFVEPLEVIEMLYADFDYPAEIEGLVRFMPPPPGEPASGSGIEQRWRSYLSRMAEAYSARRSS</sequence>